<reference evidence="11" key="2">
    <citation type="journal article" date="2021" name="Sci. Rep.">
        <title>The distribution of antibiotic resistance genes in chicken gut microbiota commensals.</title>
        <authorList>
            <person name="Juricova H."/>
            <person name="Matiasovicova J."/>
            <person name="Kubasova T."/>
            <person name="Cejkova D."/>
            <person name="Rychlik I."/>
        </authorList>
    </citation>
    <scope>NUCLEOTIDE SEQUENCE</scope>
    <source>
        <strain evidence="11">An420c</strain>
    </source>
</reference>
<name>A0A939BDB9_9CLOT</name>
<feature type="domain" description="Carbohydrate kinase FGGY N-terminal" evidence="9">
    <location>
        <begin position="4"/>
        <end position="233"/>
    </location>
</feature>
<dbReference type="Proteomes" id="UP000713880">
    <property type="component" value="Unassembled WGS sequence"/>
</dbReference>
<evidence type="ECO:0000256" key="1">
    <source>
        <dbReference type="ARBA" id="ARBA00009156"/>
    </source>
</evidence>
<proteinExistence type="inferred from homology"/>
<dbReference type="Pfam" id="PF02782">
    <property type="entry name" value="FGGY_C"/>
    <property type="match status" value="1"/>
</dbReference>
<dbReference type="InterPro" id="IPR013449">
    <property type="entry name" value="Rhamnulokinase"/>
</dbReference>
<comment type="caution">
    <text evidence="11">The sequence shown here is derived from an EMBL/GenBank/DDBJ whole genome shotgun (WGS) entry which is preliminary data.</text>
</comment>
<dbReference type="GO" id="GO:0005524">
    <property type="term" value="F:ATP binding"/>
    <property type="evidence" value="ECO:0007669"/>
    <property type="project" value="UniProtKB-KW"/>
</dbReference>
<keyword evidence="5" id="KW-0067">ATP-binding</keyword>
<dbReference type="InterPro" id="IPR018484">
    <property type="entry name" value="FGGY_N"/>
</dbReference>
<dbReference type="GO" id="GO:0008993">
    <property type="term" value="F:rhamnulokinase activity"/>
    <property type="evidence" value="ECO:0007669"/>
    <property type="project" value="InterPro"/>
</dbReference>
<dbReference type="RefSeq" id="WP_204909741.1">
    <property type="nucleotide sequence ID" value="NZ_JACJLV010000057.1"/>
</dbReference>
<reference evidence="11" key="1">
    <citation type="submission" date="2020-08" db="EMBL/GenBank/DDBJ databases">
        <authorList>
            <person name="Cejkova D."/>
            <person name="Kubasova T."/>
            <person name="Jahodarova E."/>
            <person name="Rychlik I."/>
        </authorList>
    </citation>
    <scope>NUCLEOTIDE SEQUENCE</scope>
    <source>
        <strain evidence="11">An420c</strain>
    </source>
</reference>
<evidence type="ECO:0000256" key="4">
    <source>
        <dbReference type="ARBA" id="ARBA00022777"/>
    </source>
</evidence>
<sequence>MARVLAIDLGSSSGRAVRGEYQDGSLTYQEIYRFENVPVQKGRYLCWDFDLLLGEVKHAIEMAGDIDSIGIDTWGADFGILDKKGKLLMPPVHYRDRRTEGMTGKAQEKFSAKELFQMCGNQTYATNSLYQILALKETEPELWNQTAKILHMPDLINYFLCGNAVCERTIACTTQMLEPVSRSWNQRVLEAYQIPETLFAPLTDSGTVIGEYTGKGTKPVKVIAVAGHDTQSAGAAMTEDPDSTAFLNIGTWSLLGVERKQPILTDLGFELGISNEQGPYRDIQCIMNIVGTWLLQECRREWTAEGRMASYNELERQAALCDPFQCFIAPNSPDFAFPGHMPEKIQAFCRKTGQRAPESAGEVVRCIYESLALKYRRELEKLEQGMAEEEEKRPHAQKSAGRIEKLQILGGGAQSEMLCQMTADICRKQVIAGPVEATALGNLVIQLKALGEIADEETARETIRRAETMTTFIPNDEIEVRKAIENAYQRFKEIDN</sequence>
<dbReference type="PANTHER" id="PTHR10196">
    <property type="entry name" value="SUGAR KINASE"/>
    <property type="match status" value="1"/>
</dbReference>
<keyword evidence="3" id="KW-0547">Nucleotide-binding</keyword>
<dbReference type="Gene3D" id="3.30.420.40">
    <property type="match status" value="2"/>
</dbReference>
<keyword evidence="7" id="KW-0684">Rhamnose metabolism</keyword>
<evidence type="ECO:0000313" key="12">
    <source>
        <dbReference type="Proteomes" id="UP000713880"/>
    </source>
</evidence>
<dbReference type="Pfam" id="PF00370">
    <property type="entry name" value="FGGY_N"/>
    <property type="match status" value="1"/>
</dbReference>
<evidence type="ECO:0000256" key="3">
    <source>
        <dbReference type="ARBA" id="ARBA00022741"/>
    </source>
</evidence>
<dbReference type="InterPro" id="IPR043129">
    <property type="entry name" value="ATPase_NBD"/>
</dbReference>
<dbReference type="PIRSF" id="PIRSF000538">
    <property type="entry name" value="GlpK"/>
    <property type="match status" value="1"/>
</dbReference>
<dbReference type="GO" id="GO:0004370">
    <property type="term" value="F:glycerol kinase activity"/>
    <property type="evidence" value="ECO:0007669"/>
    <property type="project" value="TreeGrafter"/>
</dbReference>
<keyword evidence="2" id="KW-0808">Transferase</keyword>
<evidence type="ECO:0000256" key="6">
    <source>
        <dbReference type="ARBA" id="ARBA00023157"/>
    </source>
</evidence>
<evidence type="ECO:0000256" key="8">
    <source>
        <dbReference type="SAM" id="Coils"/>
    </source>
</evidence>
<dbReference type="SUPFAM" id="SSF53067">
    <property type="entry name" value="Actin-like ATPase domain"/>
    <property type="match status" value="2"/>
</dbReference>
<evidence type="ECO:0000256" key="2">
    <source>
        <dbReference type="ARBA" id="ARBA00022679"/>
    </source>
</evidence>
<dbReference type="InterPro" id="IPR000577">
    <property type="entry name" value="Carb_kinase_FGGY"/>
</dbReference>
<dbReference type="CDD" id="cd07771">
    <property type="entry name" value="ASKHA_NBD_FGGY_RhaB-like"/>
    <property type="match status" value="1"/>
</dbReference>
<evidence type="ECO:0000259" key="9">
    <source>
        <dbReference type="Pfam" id="PF00370"/>
    </source>
</evidence>
<gene>
    <name evidence="11" type="ORF">H6A13_11745</name>
</gene>
<feature type="coiled-coil region" evidence="8">
    <location>
        <begin position="372"/>
        <end position="399"/>
    </location>
</feature>
<dbReference type="PANTHER" id="PTHR10196:SF93">
    <property type="entry name" value="L-RHAMNULOKINASE"/>
    <property type="match status" value="1"/>
</dbReference>
<dbReference type="AlphaFoldDB" id="A0A939BDB9"/>
<dbReference type="InterPro" id="IPR018485">
    <property type="entry name" value="FGGY_C"/>
</dbReference>
<evidence type="ECO:0000313" key="11">
    <source>
        <dbReference type="EMBL" id="MBM6827757.1"/>
    </source>
</evidence>
<dbReference type="GO" id="GO:0005829">
    <property type="term" value="C:cytosol"/>
    <property type="evidence" value="ECO:0007669"/>
    <property type="project" value="TreeGrafter"/>
</dbReference>
<evidence type="ECO:0000259" key="10">
    <source>
        <dbReference type="Pfam" id="PF02782"/>
    </source>
</evidence>
<keyword evidence="4" id="KW-0418">Kinase</keyword>
<evidence type="ECO:0000256" key="7">
    <source>
        <dbReference type="ARBA" id="ARBA00023308"/>
    </source>
</evidence>
<comment type="similarity">
    <text evidence="1">Belongs to the FGGY kinase family.</text>
</comment>
<keyword evidence="8" id="KW-0175">Coiled coil</keyword>
<evidence type="ECO:0000256" key="5">
    <source>
        <dbReference type="ARBA" id="ARBA00022840"/>
    </source>
</evidence>
<keyword evidence="12" id="KW-1185">Reference proteome</keyword>
<organism evidence="11 12">
    <name type="scientific">Mordavella massiliensis</name>
    <dbReference type="NCBI Taxonomy" id="1871024"/>
    <lineage>
        <taxon>Bacteria</taxon>
        <taxon>Bacillati</taxon>
        <taxon>Bacillota</taxon>
        <taxon>Clostridia</taxon>
        <taxon>Eubacteriales</taxon>
        <taxon>Clostridiaceae</taxon>
        <taxon>Mordavella</taxon>
    </lineage>
</organism>
<dbReference type="EMBL" id="JACJLV010000057">
    <property type="protein sequence ID" value="MBM6827757.1"/>
    <property type="molecule type" value="Genomic_DNA"/>
</dbReference>
<dbReference type="GO" id="GO:0019301">
    <property type="term" value="P:rhamnose catabolic process"/>
    <property type="evidence" value="ECO:0007669"/>
    <property type="project" value="InterPro"/>
</dbReference>
<dbReference type="GO" id="GO:0006071">
    <property type="term" value="P:glycerol metabolic process"/>
    <property type="evidence" value="ECO:0007669"/>
    <property type="project" value="TreeGrafter"/>
</dbReference>
<protein>
    <submittedName>
        <fullName evidence="11">Rhamnulokinase</fullName>
    </submittedName>
</protein>
<keyword evidence="6" id="KW-1015">Disulfide bond</keyword>
<feature type="domain" description="Carbohydrate kinase FGGY C-terminal" evidence="10">
    <location>
        <begin position="247"/>
        <end position="449"/>
    </location>
</feature>
<accession>A0A939BDB9</accession>